<feature type="transmembrane region" description="Helical" evidence="6">
    <location>
        <begin position="704"/>
        <end position="725"/>
    </location>
</feature>
<dbReference type="PRINTS" id="PR00119">
    <property type="entry name" value="CATATPASE"/>
</dbReference>
<feature type="transmembrane region" description="Helical" evidence="6">
    <location>
        <begin position="293"/>
        <end position="314"/>
    </location>
</feature>
<dbReference type="InterPro" id="IPR023299">
    <property type="entry name" value="ATPase_P-typ_cyto_dom_N"/>
</dbReference>
<accession>A0A6P0GIB8</accession>
<evidence type="ECO:0000256" key="4">
    <source>
        <dbReference type="ARBA" id="ARBA00022989"/>
    </source>
</evidence>
<reference evidence="8 9" key="1">
    <citation type="submission" date="2019-12" db="EMBL/GenBank/DDBJ databases">
        <title>WGS of CPCC 203550 I12A-02606.</title>
        <authorList>
            <person name="Jiang Z."/>
        </authorList>
    </citation>
    <scope>NUCLEOTIDE SEQUENCE [LARGE SCALE GENOMIC DNA]</scope>
    <source>
        <strain evidence="8 9">I12A-02606</strain>
    </source>
</reference>
<evidence type="ECO:0000256" key="2">
    <source>
        <dbReference type="ARBA" id="ARBA00022692"/>
    </source>
</evidence>
<keyword evidence="2 6" id="KW-0812">Transmembrane</keyword>
<comment type="caution">
    <text evidence="8">The sequence shown here is derived from an EMBL/GenBank/DDBJ whole genome shotgun (WGS) entry which is preliminary data.</text>
</comment>
<keyword evidence="3" id="KW-1278">Translocase</keyword>
<keyword evidence="4 6" id="KW-1133">Transmembrane helix</keyword>
<dbReference type="PANTHER" id="PTHR42861">
    <property type="entry name" value="CALCIUM-TRANSPORTING ATPASE"/>
    <property type="match status" value="1"/>
</dbReference>
<organism evidence="8 9">
    <name type="scientific">Geodermatophilus normandii</name>
    <dbReference type="NCBI Taxonomy" id="1137989"/>
    <lineage>
        <taxon>Bacteria</taxon>
        <taxon>Bacillati</taxon>
        <taxon>Actinomycetota</taxon>
        <taxon>Actinomycetes</taxon>
        <taxon>Geodermatophilales</taxon>
        <taxon>Geodermatophilaceae</taxon>
        <taxon>Geodermatophilus</taxon>
    </lineage>
</organism>
<feature type="transmembrane region" description="Helical" evidence="6">
    <location>
        <begin position="89"/>
        <end position="107"/>
    </location>
</feature>
<feature type="domain" description="P-type ATPase A" evidence="7">
    <location>
        <begin position="146"/>
        <end position="242"/>
    </location>
</feature>
<dbReference type="PRINTS" id="PR00120">
    <property type="entry name" value="HATPASE"/>
</dbReference>
<keyword evidence="5 6" id="KW-0472">Membrane</keyword>
<dbReference type="Pfam" id="PF00702">
    <property type="entry name" value="Hydrolase"/>
    <property type="match status" value="1"/>
</dbReference>
<dbReference type="InterPro" id="IPR036412">
    <property type="entry name" value="HAD-like_sf"/>
</dbReference>
<dbReference type="Gene3D" id="3.40.50.1000">
    <property type="entry name" value="HAD superfamily/HAD-like"/>
    <property type="match status" value="1"/>
</dbReference>
<dbReference type="InterPro" id="IPR023298">
    <property type="entry name" value="ATPase_P-typ_TM_dom_sf"/>
</dbReference>
<dbReference type="SUPFAM" id="SSF81665">
    <property type="entry name" value="Calcium ATPase, transmembrane domain M"/>
    <property type="match status" value="1"/>
</dbReference>
<dbReference type="InterPro" id="IPR044492">
    <property type="entry name" value="P_typ_ATPase_HD_dom"/>
</dbReference>
<dbReference type="Gene3D" id="1.20.1110.10">
    <property type="entry name" value="Calcium-transporting ATPase, transmembrane domain"/>
    <property type="match status" value="1"/>
</dbReference>
<dbReference type="InterPro" id="IPR018303">
    <property type="entry name" value="ATPase_P-typ_P_site"/>
</dbReference>
<feature type="transmembrane region" description="Helical" evidence="6">
    <location>
        <begin position="259"/>
        <end position="281"/>
    </location>
</feature>
<protein>
    <submittedName>
        <fullName evidence="8">HAD-IC family P-type ATPase</fullName>
    </submittedName>
</protein>
<comment type="subcellular location">
    <subcellularLocation>
        <location evidence="1">Cell membrane</location>
        <topology evidence="1">Multi-pass membrane protein</topology>
    </subcellularLocation>
</comment>
<evidence type="ECO:0000256" key="5">
    <source>
        <dbReference type="ARBA" id="ARBA00023136"/>
    </source>
</evidence>
<evidence type="ECO:0000259" key="7">
    <source>
        <dbReference type="Pfam" id="PF00122"/>
    </source>
</evidence>
<evidence type="ECO:0000256" key="1">
    <source>
        <dbReference type="ARBA" id="ARBA00004651"/>
    </source>
</evidence>
<dbReference type="Pfam" id="PF00122">
    <property type="entry name" value="E1-E2_ATPase"/>
    <property type="match status" value="1"/>
</dbReference>
<feature type="transmembrane region" description="Helical" evidence="6">
    <location>
        <begin position="764"/>
        <end position="789"/>
    </location>
</feature>
<gene>
    <name evidence="8" type="ORF">GCU54_13335</name>
</gene>
<dbReference type="SUPFAM" id="SSF81653">
    <property type="entry name" value="Calcium ATPase, transduction domain A"/>
    <property type="match status" value="1"/>
</dbReference>
<proteinExistence type="predicted"/>
<dbReference type="SFLD" id="SFLDF00027">
    <property type="entry name" value="p-type_atpase"/>
    <property type="match status" value="1"/>
</dbReference>
<dbReference type="EMBL" id="JAAGWE010000020">
    <property type="protein sequence ID" value="NEM06990.1"/>
    <property type="molecule type" value="Genomic_DNA"/>
</dbReference>
<feature type="transmembrane region" description="Helical" evidence="6">
    <location>
        <begin position="840"/>
        <end position="860"/>
    </location>
</feature>
<dbReference type="GO" id="GO:0016887">
    <property type="term" value="F:ATP hydrolysis activity"/>
    <property type="evidence" value="ECO:0007669"/>
    <property type="project" value="InterPro"/>
</dbReference>
<evidence type="ECO:0000313" key="9">
    <source>
        <dbReference type="Proteomes" id="UP000471126"/>
    </source>
</evidence>
<evidence type="ECO:0000256" key="3">
    <source>
        <dbReference type="ARBA" id="ARBA00022967"/>
    </source>
</evidence>
<dbReference type="InterPro" id="IPR023214">
    <property type="entry name" value="HAD_sf"/>
</dbReference>
<name>A0A6P0GIB8_9ACTN</name>
<feature type="transmembrane region" description="Helical" evidence="6">
    <location>
        <begin position="646"/>
        <end position="667"/>
    </location>
</feature>
<evidence type="ECO:0000313" key="8">
    <source>
        <dbReference type="EMBL" id="NEM06990.1"/>
    </source>
</evidence>
<feature type="transmembrane region" description="Helical" evidence="6">
    <location>
        <begin position="113"/>
        <end position="132"/>
    </location>
</feature>
<evidence type="ECO:0000256" key="6">
    <source>
        <dbReference type="SAM" id="Phobius"/>
    </source>
</evidence>
<dbReference type="SFLD" id="SFLDG00002">
    <property type="entry name" value="C1.7:_P-type_atpase_like"/>
    <property type="match status" value="1"/>
</dbReference>
<dbReference type="GO" id="GO:0005524">
    <property type="term" value="F:ATP binding"/>
    <property type="evidence" value="ECO:0007669"/>
    <property type="project" value="InterPro"/>
</dbReference>
<dbReference type="Proteomes" id="UP000471126">
    <property type="component" value="Unassembled WGS sequence"/>
</dbReference>
<dbReference type="InterPro" id="IPR001757">
    <property type="entry name" value="P_typ_ATPase"/>
</dbReference>
<dbReference type="SUPFAM" id="SSF56784">
    <property type="entry name" value="HAD-like"/>
    <property type="match status" value="1"/>
</dbReference>
<dbReference type="Gene3D" id="3.40.1110.10">
    <property type="entry name" value="Calcium-transporting ATPase, cytoplasmic domain N"/>
    <property type="match status" value="1"/>
</dbReference>
<dbReference type="PROSITE" id="PS00154">
    <property type="entry name" value="ATPASE_E1_E2"/>
    <property type="match status" value="1"/>
</dbReference>
<dbReference type="InterPro" id="IPR059000">
    <property type="entry name" value="ATPase_P-type_domA"/>
</dbReference>
<dbReference type="GO" id="GO:0005886">
    <property type="term" value="C:plasma membrane"/>
    <property type="evidence" value="ECO:0007669"/>
    <property type="project" value="UniProtKB-SubCell"/>
</dbReference>
<dbReference type="AlphaFoldDB" id="A0A6P0GIB8"/>
<dbReference type="InterPro" id="IPR008250">
    <property type="entry name" value="ATPase_P-typ_transduc_dom_A_sf"/>
</dbReference>
<sequence length="891" mass="93053">MPSRCAARLRVPWTPGGSRLGSARHALPSAAGPVIVVPVKTQSPPPAPGTVEPGGLTAAEARERHRRGEGNVAVSASSRSYGVILRTNVFSFFNVILFTIGAALLALGRYSDAFTSVGLGLVNAAISAVQEIRAKRKLDRLQLLARGTVTVVRDGADVEVPPEEVVRGDLLRLVPGAQVVVDGPVLTGRLEVDESLLTGESEALPKEPGGDLLSGSFVVGGEGTQLARDVGAASYAGQLTAEARRVSTDKTPLQRRIDFVVRLVMLLVLLMSVTILAQAALEGFTLVRTVQTTAVLSGLVPYGLFFLVAVAYTVGAARSAGRGALVQQVNAVESVSNVDVVCTDKTGTLTTGRLSLAEVRPVGDLPAAEAERLLGSMARSVAAGNLTTTALADVLPGEPVPVTEEVPFSSSLRWSALRTGDAVLVLGAPDTLAPRLTGPPLGAPVRELTARGLRVLVLARAHRDVPLRDDAGRARLPELQPLAVVALADELRADVVETLARLTADGIAVKVISGDDPSTVAALARQAGLEPGEPVAGPALTGLSEQQLDAVAGRTTVFGRIAPEQKERLVDALRRQGGYVAMVGDGVNDARALKRAHVGVAMASGSAVTRDVADIVLTGDSLGALLPAAHEGRRIITGISTSMQVFLARVGTQGLVILAVTMLGLGFPYSPANVGLTLLTVGVPTLFLTAWARPQAPDPHLLTTLWRFVVPAMLVTAAAGVAVYTRLYTGLLEGLSGTDLPPFVRDEFEDYTGLSSDDVGFAEAAATIGAQTGLSTFVSYAAFLLVLFLKPPNRWFAAWTRPDGDRRPALLVAALVVVFSAGLFWPAFTDYFGLTEAADPVFGIVLPALVVWFAVLTAAYRLRLLERALGLTGSLSPPPAPQEQPPAAPRG</sequence>
<dbReference type="SFLD" id="SFLDS00003">
    <property type="entry name" value="Haloacid_Dehalogenase"/>
    <property type="match status" value="1"/>
</dbReference>
<dbReference type="NCBIfam" id="TIGR01494">
    <property type="entry name" value="ATPase_P-type"/>
    <property type="match status" value="2"/>
</dbReference>
<dbReference type="Gene3D" id="2.70.150.10">
    <property type="entry name" value="Calcium-transporting ATPase, cytoplasmic transduction domain A"/>
    <property type="match status" value="1"/>
</dbReference>
<feature type="transmembrane region" description="Helical" evidence="6">
    <location>
        <begin position="809"/>
        <end position="828"/>
    </location>
</feature>
<feature type="transmembrane region" description="Helical" evidence="6">
    <location>
        <begin position="673"/>
        <end position="692"/>
    </location>
</feature>